<dbReference type="RefSeq" id="XP_041187399.1">
    <property type="nucleotide sequence ID" value="XM_041331757.1"/>
</dbReference>
<dbReference type="OrthoDB" id="2672673at2759"/>
<feature type="domain" description="CHAT" evidence="1">
    <location>
        <begin position="4"/>
        <end position="105"/>
    </location>
</feature>
<evidence type="ECO:0000313" key="3">
    <source>
        <dbReference type="Proteomes" id="UP000807769"/>
    </source>
</evidence>
<dbReference type="EMBL" id="JABBWG010000051">
    <property type="protein sequence ID" value="KAG1805701.1"/>
    <property type="molecule type" value="Genomic_DNA"/>
</dbReference>
<accession>A0A9P7DXF4</accession>
<evidence type="ECO:0000259" key="1">
    <source>
        <dbReference type="Pfam" id="PF12770"/>
    </source>
</evidence>
<name>A0A9P7DXF4_9AGAM</name>
<dbReference type="Proteomes" id="UP000807769">
    <property type="component" value="Unassembled WGS sequence"/>
</dbReference>
<evidence type="ECO:0000313" key="2">
    <source>
        <dbReference type="EMBL" id="KAG1805701.1"/>
    </source>
</evidence>
<keyword evidence="3" id="KW-1185">Reference proteome</keyword>
<dbReference type="InterPro" id="IPR024983">
    <property type="entry name" value="CHAT_dom"/>
</dbReference>
<organism evidence="2 3">
    <name type="scientific">Suillus subaureus</name>
    <dbReference type="NCBI Taxonomy" id="48587"/>
    <lineage>
        <taxon>Eukaryota</taxon>
        <taxon>Fungi</taxon>
        <taxon>Dikarya</taxon>
        <taxon>Basidiomycota</taxon>
        <taxon>Agaricomycotina</taxon>
        <taxon>Agaricomycetes</taxon>
        <taxon>Agaricomycetidae</taxon>
        <taxon>Boletales</taxon>
        <taxon>Suillineae</taxon>
        <taxon>Suillaceae</taxon>
        <taxon>Suillus</taxon>
    </lineage>
</organism>
<gene>
    <name evidence="2" type="ORF">BJ212DRAFT_1283389</name>
</gene>
<proteinExistence type="predicted"/>
<dbReference type="GeneID" id="64625774"/>
<reference evidence="2" key="1">
    <citation type="journal article" date="2020" name="New Phytol.">
        <title>Comparative genomics reveals dynamic genome evolution in host specialist ectomycorrhizal fungi.</title>
        <authorList>
            <person name="Lofgren L.A."/>
            <person name="Nguyen N.H."/>
            <person name="Vilgalys R."/>
            <person name="Ruytinx J."/>
            <person name="Liao H.L."/>
            <person name="Branco S."/>
            <person name="Kuo A."/>
            <person name="LaButti K."/>
            <person name="Lipzen A."/>
            <person name="Andreopoulos W."/>
            <person name="Pangilinan J."/>
            <person name="Riley R."/>
            <person name="Hundley H."/>
            <person name="Na H."/>
            <person name="Barry K."/>
            <person name="Grigoriev I.V."/>
            <person name="Stajich J.E."/>
            <person name="Kennedy P.G."/>
        </authorList>
    </citation>
    <scope>NUCLEOTIDE SEQUENCE</scope>
    <source>
        <strain evidence="2">MN1</strain>
    </source>
</reference>
<sequence>NTLQRNTWVHLACHGKQDHEQPYNACFTMRDKPLTLLDIMENNSPQAEFVFFSACHTAVGDEETPDEAIHLAAGLQFSGFKSVIGTPWAVNDALVKYVVEAFYERIWRMVVSWTVRKVFK</sequence>
<dbReference type="Pfam" id="PF12770">
    <property type="entry name" value="CHAT"/>
    <property type="match status" value="1"/>
</dbReference>
<dbReference type="AlphaFoldDB" id="A0A9P7DXF4"/>
<feature type="non-terminal residue" evidence="2">
    <location>
        <position position="1"/>
    </location>
</feature>
<protein>
    <submittedName>
        <fullName evidence="2">CHAT domain-containing protein</fullName>
    </submittedName>
</protein>
<comment type="caution">
    <text evidence="2">The sequence shown here is derived from an EMBL/GenBank/DDBJ whole genome shotgun (WGS) entry which is preliminary data.</text>
</comment>